<sequence length="426" mass="48425">MDSHSVVEFLGCVPLLQKLPASSLKRIAQVVVFRHYGEGEYVVREGDFGEGIYFIWDGEAVVSGSVDSEDPDFHLTKYDYFGHGTATTVHVENVIAFSKLTCLVLPHQHSTLLQPKSIWSSDKAYEKCSHVERILHLEPIEVNLFQGITLPDAPRFGKVFGGQLVAQAAAAATKTVDHLKFMHSLHAYFLLVGDLYIPTIYEVHRLRDGKSFATRRVDAIQKGTVIFTLLVSFQTEELGFEHQLVTMPSVPSPEMLLSMEQLRERRLIDPRLPRSYRNKVATTNFMPWPIEIRFCEPNNNTNQTESPPVVRYWFKAKGKLSDDQALHRCVVAYTSDLIFLGTSLNPHRRKGLKMYSVSLDHSMWFHRPVRADEWILFDIFTPMAHNARGLVTGHMFNRNGELLVSLMQEGLIRKAKEPSQSVSSKL</sequence>
<organism evidence="1 2">
    <name type="scientific">Melastoma candidum</name>
    <dbReference type="NCBI Taxonomy" id="119954"/>
    <lineage>
        <taxon>Eukaryota</taxon>
        <taxon>Viridiplantae</taxon>
        <taxon>Streptophyta</taxon>
        <taxon>Embryophyta</taxon>
        <taxon>Tracheophyta</taxon>
        <taxon>Spermatophyta</taxon>
        <taxon>Magnoliopsida</taxon>
        <taxon>eudicotyledons</taxon>
        <taxon>Gunneridae</taxon>
        <taxon>Pentapetalae</taxon>
        <taxon>rosids</taxon>
        <taxon>malvids</taxon>
        <taxon>Myrtales</taxon>
        <taxon>Melastomataceae</taxon>
        <taxon>Melastomatoideae</taxon>
        <taxon>Melastomateae</taxon>
        <taxon>Melastoma</taxon>
    </lineage>
</organism>
<proteinExistence type="predicted"/>
<reference evidence="2" key="1">
    <citation type="journal article" date="2023" name="Front. Plant Sci.">
        <title>Chromosomal-level genome assembly of Melastoma candidum provides insights into trichome evolution.</title>
        <authorList>
            <person name="Zhong Y."/>
            <person name="Wu W."/>
            <person name="Sun C."/>
            <person name="Zou P."/>
            <person name="Liu Y."/>
            <person name="Dai S."/>
            <person name="Zhou R."/>
        </authorList>
    </citation>
    <scope>NUCLEOTIDE SEQUENCE [LARGE SCALE GENOMIC DNA]</scope>
</reference>
<name>A0ACB9QTI2_9MYRT</name>
<keyword evidence="2" id="KW-1185">Reference proteome</keyword>
<dbReference type="EMBL" id="CM042884">
    <property type="protein sequence ID" value="KAI4369884.1"/>
    <property type="molecule type" value="Genomic_DNA"/>
</dbReference>
<accession>A0ACB9QTI2</accession>
<evidence type="ECO:0000313" key="2">
    <source>
        <dbReference type="Proteomes" id="UP001057402"/>
    </source>
</evidence>
<gene>
    <name evidence="1" type="ORF">MLD38_018280</name>
</gene>
<dbReference type="Proteomes" id="UP001057402">
    <property type="component" value="Chromosome 5"/>
</dbReference>
<evidence type="ECO:0000313" key="1">
    <source>
        <dbReference type="EMBL" id="KAI4369884.1"/>
    </source>
</evidence>
<protein>
    <submittedName>
        <fullName evidence="1">Uncharacterized protein</fullName>
    </submittedName>
</protein>
<comment type="caution">
    <text evidence="1">The sequence shown here is derived from an EMBL/GenBank/DDBJ whole genome shotgun (WGS) entry which is preliminary data.</text>
</comment>